<keyword evidence="9" id="KW-1185">Reference proteome</keyword>
<evidence type="ECO:0000256" key="4">
    <source>
        <dbReference type="ARBA" id="ARBA00022833"/>
    </source>
</evidence>
<keyword evidence="4" id="KW-0862">Zinc</keyword>
<dbReference type="GO" id="GO:0005634">
    <property type="term" value="C:nucleus"/>
    <property type="evidence" value="ECO:0007669"/>
    <property type="project" value="TreeGrafter"/>
</dbReference>
<comment type="caution">
    <text evidence="8">The sequence shown here is derived from an EMBL/GenBank/DDBJ whole genome shotgun (WGS) entry which is preliminary data.</text>
</comment>
<evidence type="ECO:0000256" key="1">
    <source>
        <dbReference type="ARBA" id="ARBA00022723"/>
    </source>
</evidence>
<dbReference type="GO" id="GO:0045944">
    <property type="term" value="P:positive regulation of transcription by RNA polymerase II"/>
    <property type="evidence" value="ECO:0007669"/>
    <property type="project" value="TreeGrafter"/>
</dbReference>
<dbReference type="Pfam" id="PF00096">
    <property type="entry name" value="zf-C2H2"/>
    <property type="match status" value="2"/>
</dbReference>
<dbReference type="FunFam" id="3.30.160.60:FF:000100">
    <property type="entry name" value="Zinc finger 45-like"/>
    <property type="match status" value="1"/>
</dbReference>
<feature type="domain" description="C2H2-type" evidence="7">
    <location>
        <begin position="15"/>
        <end position="37"/>
    </location>
</feature>
<dbReference type="GO" id="GO:0030154">
    <property type="term" value="P:cell differentiation"/>
    <property type="evidence" value="ECO:0007669"/>
    <property type="project" value="TreeGrafter"/>
</dbReference>
<reference evidence="8" key="1">
    <citation type="submission" date="2018-11" db="EMBL/GenBank/DDBJ databases">
        <authorList>
            <person name="Alioto T."/>
            <person name="Alioto T."/>
        </authorList>
    </citation>
    <scope>NUCLEOTIDE SEQUENCE</scope>
</reference>
<sequence>MLINHRRQFGHKDTFPCTICQKTFDRRDNLDRHMLRHRDGSLFQCNTCGLLFSRIDCLQRHTEAKHTQTGEGSKRKPMNDGNPVLKRHITSKDNPEQFYDLRVLSTQPIPKFNTTTTRYKVSFKELEVQDLPQILKTLRLLFGSIISNITEFMQSTDLIRLSVQCSELDFLITIPFMKVSQLVR</sequence>
<evidence type="ECO:0000256" key="3">
    <source>
        <dbReference type="ARBA" id="ARBA00022771"/>
    </source>
</evidence>
<dbReference type="InterPro" id="IPR039746">
    <property type="entry name" value="FOG"/>
</dbReference>
<dbReference type="OrthoDB" id="6064907at2759"/>
<dbReference type="Gene3D" id="3.30.160.60">
    <property type="entry name" value="Classic Zinc Finger"/>
    <property type="match status" value="1"/>
</dbReference>
<evidence type="ECO:0000259" key="7">
    <source>
        <dbReference type="PROSITE" id="PS50157"/>
    </source>
</evidence>
<dbReference type="GO" id="GO:0008270">
    <property type="term" value="F:zinc ion binding"/>
    <property type="evidence" value="ECO:0007669"/>
    <property type="project" value="UniProtKB-KW"/>
</dbReference>
<dbReference type="GO" id="GO:0061629">
    <property type="term" value="F:RNA polymerase II-specific DNA-binding transcription factor binding"/>
    <property type="evidence" value="ECO:0007669"/>
    <property type="project" value="InterPro"/>
</dbReference>
<organism evidence="8 9">
    <name type="scientific">Mytilus galloprovincialis</name>
    <name type="common">Mediterranean mussel</name>
    <dbReference type="NCBI Taxonomy" id="29158"/>
    <lineage>
        <taxon>Eukaryota</taxon>
        <taxon>Metazoa</taxon>
        <taxon>Spiralia</taxon>
        <taxon>Lophotrochozoa</taxon>
        <taxon>Mollusca</taxon>
        <taxon>Bivalvia</taxon>
        <taxon>Autobranchia</taxon>
        <taxon>Pteriomorphia</taxon>
        <taxon>Mytilida</taxon>
        <taxon>Mytiloidea</taxon>
        <taxon>Mytilidae</taxon>
        <taxon>Mytilinae</taxon>
        <taxon>Mytilus</taxon>
    </lineage>
</organism>
<evidence type="ECO:0000313" key="9">
    <source>
        <dbReference type="Proteomes" id="UP000596742"/>
    </source>
</evidence>
<feature type="region of interest" description="Disordered" evidence="6">
    <location>
        <begin position="65"/>
        <end position="87"/>
    </location>
</feature>
<dbReference type="EMBL" id="UYJE01003682">
    <property type="protein sequence ID" value="VDI21497.1"/>
    <property type="molecule type" value="Genomic_DNA"/>
</dbReference>
<name>A0A8B6DK38_MYTGA</name>
<keyword evidence="2" id="KW-0677">Repeat</keyword>
<evidence type="ECO:0000256" key="2">
    <source>
        <dbReference type="ARBA" id="ARBA00022737"/>
    </source>
</evidence>
<dbReference type="InterPro" id="IPR013087">
    <property type="entry name" value="Znf_C2H2_type"/>
</dbReference>
<dbReference type="PANTHER" id="PTHR12958:SF3">
    <property type="entry name" value="ZINC FINGER PROTEIN USH"/>
    <property type="match status" value="1"/>
</dbReference>
<gene>
    <name evidence="8" type="ORF">MGAL_10B005728</name>
</gene>
<dbReference type="PROSITE" id="PS50157">
    <property type="entry name" value="ZINC_FINGER_C2H2_2"/>
    <property type="match status" value="2"/>
</dbReference>
<dbReference type="Proteomes" id="UP000596742">
    <property type="component" value="Unassembled WGS sequence"/>
</dbReference>
<accession>A0A8B6DK38</accession>
<protein>
    <recommendedName>
        <fullName evidence="7">C2H2-type domain-containing protein</fullName>
    </recommendedName>
</protein>
<proteinExistence type="predicted"/>
<keyword evidence="3 5" id="KW-0863">Zinc-finger</keyword>
<dbReference type="SMART" id="SM00355">
    <property type="entry name" value="ZnF_C2H2"/>
    <property type="match status" value="2"/>
</dbReference>
<dbReference type="AlphaFoldDB" id="A0A8B6DK38"/>
<dbReference type="PROSITE" id="PS00028">
    <property type="entry name" value="ZINC_FINGER_C2H2_1"/>
    <property type="match status" value="2"/>
</dbReference>
<evidence type="ECO:0000313" key="8">
    <source>
        <dbReference type="EMBL" id="VDI21497.1"/>
    </source>
</evidence>
<evidence type="ECO:0000256" key="5">
    <source>
        <dbReference type="PROSITE-ProRule" id="PRU00042"/>
    </source>
</evidence>
<dbReference type="SUPFAM" id="SSF57667">
    <property type="entry name" value="beta-beta-alpha zinc fingers"/>
    <property type="match status" value="1"/>
</dbReference>
<evidence type="ECO:0000256" key="6">
    <source>
        <dbReference type="SAM" id="MobiDB-lite"/>
    </source>
</evidence>
<dbReference type="GO" id="GO:0000122">
    <property type="term" value="P:negative regulation of transcription by RNA polymerase II"/>
    <property type="evidence" value="ECO:0007669"/>
    <property type="project" value="TreeGrafter"/>
</dbReference>
<keyword evidence="1" id="KW-0479">Metal-binding</keyword>
<feature type="compositionally biased region" description="Basic and acidic residues" evidence="6">
    <location>
        <begin position="65"/>
        <end position="78"/>
    </location>
</feature>
<dbReference type="PANTHER" id="PTHR12958">
    <property type="entry name" value="FRIEND OF GATA2-RELATED"/>
    <property type="match status" value="1"/>
</dbReference>
<dbReference type="GO" id="GO:0007507">
    <property type="term" value="P:heart development"/>
    <property type="evidence" value="ECO:0007669"/>
    <property type="project" value="TreeGrafter"/>
</dbReference>
<dbReference type="InterPro" id="IPR036236">
    <property type="entry name" value="Znf_C2H2_sf"/>
</dbReference>
<feature type="domain" description="C2H2-type" evidence="7">
    <location>
        <begin position="43"/>
        <end position="71"/>
    </location>
</feature>